<dbReference type="Proteomes" id="UP000828941">
    <property type="component" value="Chromosome 9"/>
</dbReference>
<dbReference type="EMBL" id="CM039434">
    <property type="protein sequence ID" value="KAI4324104.1"/>
    <property type="molecule type" value="Genomic_DNA"/>
</dbReference>
<comment type="caution">
    <text evidence="1">The sequence shown here is derived from an EMBL/GenBank/DDBJ whole genome shotgun (WGS) entry which is preliminary data.</text>
</comment>
<evidence type="ECO:0000313" key="1">
    <source>
        <dbReference type="EMBL" id="KAI4324104.1"/>
    </source>
</evidence>
<proteinExistence type="predicted"/>
<reference evidence="1 2" key="1">
    <citation type="journal article" date="2022" name="DNA Res.">
        <title>Chromosomal-level genome assembly of the orchid tree Bauhinia variegata (Leguminosae; Cercidoideae) supports the allotetraploid origin hypothesis of Bauhinia.</title>
        <authorList>
            <person name="Zhong Y."/>
            <person name="Chen Y."/>
            <person name="Zheng D."/>
            <person name="Pang J."/>
            <person name="Liu Y."/>
            <person name="Luo S."/>
            <person name="Meng S."/>
            <person name="Qian L."/>
            <person name="Wei D."/>
            <person name="Dai S."/>
            <person name="Zhou R."/>
        </authorList>
    </citation>
    <scope>NUCLEOTIDE SEQUENCE [LARGE SCALE GENOMIC DNA]</scope>
    <source>
        <strain evidence="1">BV-YZ2020</strain>
    </source>
</reference>
<name>A0ACB9MJH9_BAUVA</name>
<protein>
    <submittedName>
        <fullName evidence="1">Uncharacterized protein</fullName>
    </submittedName>
</protein>
<sequence>MLIETSNNIVCKSAFGHKYSTHDGSSNLAELARKLLTQFTAFSVGDFFPSLSWLDVITGLVGELNTTFQELDAFFDVVIADHKNVKRNDVSSDKNDFVDILLQLQEGGNINFELTRETFKCLLLDMFVAGTDTSSTTLEWVFAELLKNPILLKKVQEEFAVKEVDEVILSL</sequence>
<organism evidence="1 2">
    <name type="scientific">Bauhinia variegata</name>
    <name type="common">Purple orchid tree</name>
    <name type="synonym">Phanera variegata</name>
    <dbReference type="NCBI Taxonomy" id="167791"/>
    <lineage>
        <taxon>Eukaryota</taxon>
        <taxon>Viridiplantae</taxon>
        <taxon>Streptophyta</taxon>
        <taxon>Embryophyta</taxon>
        <taxon>Tracheophyta</taxon>
        <taxon>Spermatophyta</taxon>
        <taxon>Magnoliopsida</taxon>
        <taxon>eudicotyledons</taxon>
        <taxon>Gunneridae</taxon>
        <taxon>Pentapetalae</taxon>
        <taxon>rosids</taxon>
        <taxon>fabids</taxon>
        <taxon>Fabales</taxon>
        <taxon>Fabaceae</taxon>
        <taxon>Cercidoideae</taxon>
        <taxon>Cercideae</taxon>
        <taxon>Bauhiniinae</taxon>
        <taxon>Bauhinia</taxon>
    </lineage>
</organism>
<keyword evidence="2" id="KW-1185">Reference proteome</keyword>
<gene>
    <name evidence="1" type="ORF">L6164_023668</name>
</gene>
<evidence type="ECO:0000313" key="2">
    <source>
        <dbReference type="Proteomes" id="UP000828941"/>
    </source>
</evidence>
<accession>A0ACB9MJH9</accession>